<keyword evidence="4" id="KW-1185">Reference proteome</keyword>
<evidence type="ECO:0000313" key="3">
    <source>
        <dbReference type="EMBL" id="KAF9447004.1"/>
    </source>
</evidence>
<dbReference type="AlphaFoldDB" id="A0A9P5X9L9"/>
<evidence type="ECO:0000259" key="2">
    <source>
        <dbReference type="Pfam" id="PF12937"/>
    </source>
</evidence>
<name>A0A9P5X9L9_9AGAR</name>
<gene>
    <name evidence="3" type="ORF">P691DRAFT_776456</name>
</gene>
<accession>A0A9P5X9L9</accession>
<feature type="region of interest" description="Disordered" evidence="1">
    <location>
        <begin position="1"/>
        <end position="23"/>
    </location>
</feature>
<feature type="domain" description="F-box" evidence="2">
    <location>
        <begin position="64"/>
        <end position="114"/>
    </location>
</feature>
<dbReference type="OrthoDB" id="5422579at2759"/>
<evidence type="ECO:0000256" key="1">
    <source>
        <dbReference type="SAM" id="MobiDB-lite"/>
    </source>
</evidence>
<evidence type="ECO:0000313" key="4">
    <source>
        <dbReference type="Proteomes" id="UP000807342"/>
    </source>
</evidence>
<dbReference type="InterPro" id="IPR032675">
    <property type="entry name" value="LRR_dom_sf"/>
</dbReference>
<proteinExistence type="predicted"/>
<reference evidence="3" key="1">
    <citation type="submission" date="2020-11" db="EMBL/GenBank/DDBJ databases">
        <authorList>
            <consortium name="DOE Joint Genome Institute"/>
            <person name="Ahrendt S."/>
            <person name="Riley R."/>
            <person name="Andreopoulos W."/>
            <person name="Labutti K."/>
            <person name="Pangilinan J."/>
            <person name="Ruiz-Duenas F.J."/>
            <person name="Barrasa J.M."/>
            <person name="Sanchez-Garcia M."/>
            <person name="Camarero S."/>
            <person name="Miyauchi S."/>
            <person name="Serrano A."/>
            <person name="Linde D."/>
            <person name="Babiker R."/>
            <person name="Drula E."/>
            <person name="Ayuso-Fernandez I."/>
            <person name="Pacheco R."/>
            <person name="Padilla G."/>
            <person name="Ferreira P."/>
            <person name="Barriuso J."/>
            <person name="Kellner H."/>
            <person name="Castanera R."/>
            <person name="Alfaro M."/>
            <person name="Ramirez L."/>
            <person name="Pisabarro A.G."/>
            <person name="Kuo A."/>
            <person name="Tritt A."/>
            <person name="Lipzen A."/>
            <person name="He G."/>
            <person name="Yan M."/>
            <person name="Ng V."/>
            <person name="Cullen D."/>
            <person name="Martin F."/>
            <person name="Rosso M.-N."/>
            <person name="Henrissat B."/>
            <person name="Hibbett D."/>
            <person name="Martinez A.T."/>
            <person name="Grigoriev I.V."/>
        </authorList>
    </citation>
    <scope>NUCLEOTIDE SEQUENCE</scope>
    <source>
        <strain evidence="3">MF-IS2</strain>
    </source>
</reference>
<protein>
    <recommendedName>
        <fullName evidence="2">F-box domain-containing protein</fullName>
    </recommendedName>
</protein>
<dbReference type="Proteomes" id="UP000807342">
    <property type="component" value="Unassembled WGS sequence"/>
</dbReference>
<dbReference type="EMBL" id="MU151220">
    <property type="protein sequence ID" value="KAF9447004.1"/>
    <property type="molecule type" value="Genomic_DNA"/>
</dbReference>
<sequence>MNQIPCPRCGNYPGEAAQHSGSEDEEVAIISQETRRIDVLIHVLYEERARLLRRLNAIRSPTKSLPHEVLADIFQRACSSDEESSSKRPQITLGSVSTHWRTVAQNPPQLWNNIELVLVRESVDSLAPLLQLYLDNTRSTPVVIKLDFCPDDCDMRTLKKRKDDESWLHNCAVSFQSIIKIDICFSLLTQCPNLVHFSSNSLTRSTAVVDYYTTAITLPHLRHFRWSSSFKGPTKWDQDVLRFLRFPELQHLAFPIWDSDEFISHFLDFLATLPATLGTLKLFFSSKFTASRLPPVFKCVPQITQLIFLNSVVTNLSDFFIHIQILSLLPLLRVFKYVHSGVALIAPPIVPSSFLQSMEERKGSGAKGFRFELVKLKVPWASSIQRSLQRLVEQAFELEIVEEGVPVGWLRN</sequence>
<dbReference type="Gene3D" id="1.20.1280.50">
    <property type="match status" value="1"/>
</dbReference>
<dbReference type="InterPro" id="IPR001810">
    <property type="entry name" value="F-box_dom"/>
</dbReference>
<dbReference type="Pfam" id="PF12937">
    <property type="entry name" value="F-box-like"/>
    <property type="match status" value="1"/>
</dbReference>
<comment type="caution">
    <text evidence="3">The sequence shown here is derived from an EMBL/GenBank/DDBJ whole genome shotgun (WGS) entry which is preliminary data.</text>
</comment>
<dbReference type="Gene3D" id="3.80.10.10">
    <property type="entry name" value="Ribonuclease Inhibitor"/>
    <property type="match status" value="1"/>
</dbReference>
<organism evidence="3 4">
    <name type="scientific">Macrolepiota fuliginosa MF-IS2</name>
    <dbReference type="NCBI Taxonomy" id="1400762"/>
    <lineage>
        <taxon>Eukaryota</taxon>
        <taxon>Fungi</taxon>
        <taxon>Dikarya</taxon>
        <taxon>Basidiomycota</taxon>
        <taxon>Agaricomycotina</taxon>
        <taxon>Agaricomycetes</taxon>
        <taxon>Agaricomycetidae</taxon>
        <taxon>Agaricales</taxon>
        <taxon>Agaricineae</taxon>
        <taxon>Agaricaceae</taxon>
        <taxon>Macrolepiota</taxon>
    </lineage>
</organism>